<evidence type="ECO:0000313" key="12">
    <source>
        <dbReference type="EMBL" id="KAK9286731.1"/>
    </source>
</evidence>
<dbReference type="GO" id="GO:0061723">
    <property type="term" value="P:glycophagy"/>
    <property type="evidence" value="ECO:0007669"/>
    <property type="project" value="TreeGrafter"/>
</dbReference>
<evidence type="ECO:0000256" key="10">
    <source>
        <dbReference type="ARBA" id="ARBA00024479"/>
    </source>
</evidence>
<dbReference type="GO" id="GO:0032266">
    <property type="term" value="F:phosphatidylinositol-3-phosphate binding"/>
    <property type="evidence" value="ECO:0007669"/>
    <property type="project" value="TreeGrafter"/>
</dbReference>
<keyword evidence="9" id="KW-0472">Membrane</keyword>
<proteinExistence type="inferred from homology"/>
<dbReference type="GO" id="GO:0034045">
    <property type="term" value="C:phagophore assembly site membrane"/>
    <property type="evidence" value="ECO:0007669"/>
    <property type="project" value="UniProtKB-SubCell"/>
</dbReference>
<comment type="subcellular location">
    <subcellularLocation>
        <location evidence="1">Endoplasmic reticulum membrane</location>
        <topology evidence="1">Peripheral membrane protein</topology>
    </subcellularLocation>
    <subcellularLocation>
        <location evidence="2">Preautophagosomal structure membrane</location>
        <topology evidence="2">Peripheral membrane protein</topology>
    </subcellularLocation>
</comment>
<dbReference type="GO" id="GO:0006869">
    <property type="term" value="P:lipid transport"/>
    <property type="evidence" value="ECO:0007669"/>
    <property type="project" value="UniProtKB-KW"/>
</dbReference>
<dbReference type="GO" id="GO:0061709">
    <property type="term" value="P:reticulophagy"/>
    <property type="evidence" value="ECO:0007669"/>
    <property type="project" value="TreeGrafter"/>
</dbReference>
<dbReference type="GO" id="GO:0043495">
    <property type="term" value="F:protein-membrane adaptor activity"/>
    <property type="evidence" value="ECO:0007669"/>
    <property type="project" value="TreeGrafter"/>
</dbReference>
<keyword evidence="5" id="KW-0813">Transport</keyword>
<dbReference type="PANTHER" id="PTHR13190:SF1">
    <property type="entry name" value="AUTOPHAGY-RELATED 2, ISOFORM A"/>
    <property type="match status" value="1"/>
</dbReference>
<dbReference type="GO" id="GO:0000422">
    <property type="term" value="P:autophagy of mitochondrion"/>
    <property type="evidence" value="ECO:0007669"/>
    <property type="project" value="TreeGrafter"/>
</dbReference>
<evidence type="ECO:0000313" key="13">
    <source>
        <dbReference type="Proteomes" id="UP001415857"/>
    </source>
</evidence>
<keyword evidence="8" id="KW-0445">Lipid transport</keyword>
<evidence type="ECO:0000256" key="2">
    <source>
        <dbReference type="ARBA" id="ARBA00004623"/>
    </source>
</evidence>
<gene>
    <name evidence="12" type="ORF">L1049_015134</name>
</gene>
<dbReference type="GO" id="GO:0005789">
    <property type="term" value="C:endoplasmic reticulum membrane"/>
    <property type="evidence" value="ECO:0007669"/>
    <property type="project" value="UniProtKB-SubCell"/>
</dbReference>
<evidence type="ECO:0000256" key="8">
    <source>
        <dbReference type="ARBA" id="ARBA00023055"/>
    </source>
</evidence>
<dbReference type="GO" id="GO:0061908">
    <property type="term" value="C:phagophore"/>
    <property type="evidence" value="ECO:0007669"/>
    <property type="project" value="TreeGrafter"/>
</dbReference>
<evidence type="ECO:0000256" key="7">
    <source>
        <dbReference type="ARBA" id="ARBA00023006"/>
    </source>
</evidence>
<comment type="catalytic activity">
    <reaction evidence="10">
        <text>a 1,2-diacyl-sn-glycero-3-phospho-L-serine(in) = a 1,2-diacyl-sn-glycero-3-phospho-L-serine(out)</text>
        <dbReference type="Rhea" id="RHEA:38663"/>
        <dbReference type="ChEBI" id="CHEBI:57262"/>
    </reaction>
</comment>
<keyword evidence="7" id="KW-0072">Autophagy</keyword>
<evidence type="ECO:0000256" key="9">
    <source>
        <dbReference type="ARBA" id="ARBA00023136"/>
    </source>
</evidence>
<dbReference type="GO" id="GO:0034727">
    <property type="term" value="P:piecemeal microautophagy of the nucleus"/>
    <property type="evidence" value="ECO:0007669"/>
    <property type="project" value="TreeGrafter"/>
</dbReference>
<dbReference type="Pfam" id="PF13329">
    <property type="entry name" value="ATG2_CAD"/>
    <property type="match status" value="1"/>
</dbReference>
<accession>A0AAP0RXG4</accession>
<evidence type="ECO:0000256" key="5">
    <source>
        <dbReference type="ARBA" id="ARBA00022448"/>
    </source>
</evidence>
<evidence type="ECO:0000256" key="4">
    <source>
        <dbReference type="ARBA" id="ARBA00018070"/>
    </source>
</evidence>
<sequence>MFPWNIAKSAEAMFSRWAVKRVCKFLLKKKLGQFILGDIDLDQLDVQLSAGTIQLSDLALNVDCLNEKFGATAGVIVKEGSIGSLLVKMPWKGKGCEVEVDELELLLAPFAKKNPLAGDETCTPSQDGNYCTSNEFGKLEHEMVDNTGTSASMDVHEGVKTIAKMVKWLLTSFHVKIKNLIVAFDPSSEKDEKKTWHRATLVLRISETECGTCISEDANSNSDARAESFLGISRLTNFVKFQGAILELLQMDDVDNQSCLSSASGTTFGEWFSGCCPSNARTSIMTGEKDGFSGTLRLSIPWKNGSLDIRKVDADVCIDPVKLRFQPSTIKWFLLLWQSIKNLDKDDRGHMHHKTSNSVYFNSASHLNSSTPAAAVIGTDKVIPIQGSLSNDLFSLIGQESVTDGLLRGPHLISDWVPFSINKNQKYGTEEELDFGASMDQFFECFDGMRSSQSALGSSGIWNWTCSVFSAITAASNLASGSLQIPSEQQHVETNLKAIVAGISVVFSFCDEDQKHLCDLKDDQINNGTNGHYLVAECRDMLFVLQVCPRDMKFEATVHHIELADYYSNGNDVGDFSLHACNNDIHSRTHLMQHLQTAVESALPPFPLSCQGS</sequence>
<evidence type="ECO:0000256" key="3">
    <source>
        <dbReference type="ARBA" id="ARBA00009714"/>
    </source>
</evidence>
<name>A0AAP0RXG4_LIQFO</name>
<reference evidence="12 13" key="1">
    <citation type="journal article" date="2024" name="Plant J.">
        <title>Genome sequences and population genomics reveal climatic adaptation and genomic divergence between two closely related sweetgum species.</title>
        <authorList>
            <person name="Xu W.Q."/>
            <person name="Ren C.Q."/>
            <person name="Zhang X.Y."/>
            <person name="Comes H.P."/>
            <person name="Liu X.H."/>
            <person name="Li Y.G."/>
            <person name="Kettle C.J."/>
            <person name="Jalonen R."/>
            <person name="Gaisberger H."/>
            <person name="Ma Y.Z."/>
            <person name="Qiu Y.X."/>
        </authorList>
    </citation>
    <scope>NUCLEOTIDE SEQUENCE [LARGE SCALE GENOMIC DNA]</scope>
    <source>
        <strain evidence="12">Hangzhou</strain>
    </source>
</reference>
<dbReference type="InterPro" id="IPR026849">
    <property type="entry name" value="ATG2"/>
</dbReference>
<comment type="catalytic activity">
    <reaction evidence="11">
        <text>a 1,2-diacyl-sn-glycero-3-phosphoethanolamine(in) = a 1,2-diacyl-sn-glycero-3-phosphoethanolamine(out)</text>
        <dbReference type="Rhea" id="RHEA:38895"/>
        <dbReference type="ChEBI" id="CHEBI:64612"/>
    </reaction>
</comment>
<keyword evidence="13" id="KW-1185">Reference proteome</keyword>
<dbReference type="Proteomes" id="UP001415857">
    <property type="component" value="Unassembled WGS sequence"/>
</dbReference>
<dbReference type="PANTHER" id="PTHR13190">
    <property type="entry name" value="AUTOPHAGY-RELATED 2, ISOFORM A"/>
    <property type="match status" value="1"/>
</dbReference>
<dbReference type="AlphaFoldDB" id="A0AAP0RXG4"/>
<protein>
    <recommendedName>
        <fullName evidence="4">Autophagy-related protein 2</fullName>
    </recommendedName>
</protein>
<evidence type="ECO:0000256" key="6">
    <source>
        <dbReference type="ARBA" id="ARBA00022824"/>
    </source>
</evidence>
<keyword evidence="6" id="KW-0256">Endoplasmic reticulum</keyword>
<evidence type="ECO:0000256" key="1">
    <source>
        <dbReference type="ARBA" id="ARBA00004406"/>
    </source>
</evidence>
<evidence type="ECO:0000256" key="11">
    <source>
        <dbReference type="ARBA" id="ARBA00024615"/>
    </source>
</evidence>
<comment type="similarity">
    <text evidence="3">Belongs to the ATG2 family.</text>
</comment>
<organism evidence="12 13">
    <name type="scientific">Liquidambar formosana</name>
    <name type="common">Formosan gum</name>
    <dbReference type="NCBI Taxonomy" id="63359"/>
    <lineage>
        <taxon>Eukaryota</taxon>
        <taxon>Viridiplantae</taxon>
        <taxon>Streptophyta</taxon>
        <taxon>Embryophyta</taxon>
        <taxon>Tracheophyta</taxon>
        <taxon>Spermatophyta</taxon>
        <taxon>Magnoliopsida</taxon>
        <taxon>eudicotyledons</taxon>
        <taxon>Gunneridae</taxon>
        <taxon>Pentapetalae</taxon>
        <taxon>Saxifragales</taxon>
        <taxon>Altingiaceae</taxon>
        <taxon>Liquidambar</taxon>
    </lineage>
</organism>
<comment type="caution">
    <text evidence="12">The sequence shown here is derived from an EMBL/GenBank/DDBJ whole genome shotgun (WGS) entry which is preliminary data.</text>
</comment>
<dbReference type="GO" id="GO:0000045">
    <property type="term" value="P:autophagosome assembly"/>
    <property type="evidence" value="ECO:0007669"/>
    <property type="project" value="TreeGrafter"/>
</dbReference>
<dbReference type="EMBL" id="JBBPBK010000004">
    <property type="protein sequence ID" value="KAK9286731.1"/>
    <property type="molecule type" value="Genomic_DNA"/>
</dbReference>